<name>A0A1J6I768_9HYPH</name>
<comment type="similarity">
    <text evidence="8">Belongs to the binding-protein-dependent transport system permease family. LivHM subfamily.</text>
</comment>
<dbReference type="GO" id="GO:0022857">
    <property type="term" value="F:transmembrane transporter activity"/>
    <property type="evidence" value="ECO:0007669"/>
    <property type="project" value="InterPro"/>
</dbReference>
<feature type="transmembrane region" description="Helical" evidence="9">
    <location>
        <begin position="95"/>
        <end position="114"/>
    </location>
</feature>
<evidence type="ECO:0000256" key="5">
    <source>
        <dbReference type="ARBA" id="ARBA00022970"/>
    </source>
</evidence>
<comment type="subcellular location">
    <subcellularLocation>
        <location evidence="1">Cell membrane</location>
        <topology evidence="1">Multi-pass membrane protein</topology>
    </subcellularLocation>
</comment>
<feature type="transmembrane region" description="Helical" evidence="9">
    <location>
        <begin position="141"/>
        <end position="160"/>
    </location>
</feature>
<keyword evidence="2" id="KW-0813">Transport</keyword>
<gene>
    <name evidence="10" type="ORF">BLA27_05075</name>
</gene>
<dbReference type="InterPro" id="IPR052157">
    <property type="entry name" value="BCAA_transport_permease"/>
</dbReference>
<keyword evidence="11" id="KW-1185">Reference proteome</keyword>
<keyword evidence="3" id="KW-1003">Cell membrane</keyword>
<evidence type="ECO:0000256" key="3">
    <source>
        <dbReference type="ARBA" id="ARBA00022475"/>
    </source>
</evidence>
<evidence type="ECO:0000256" key="4">
    <source>
        <dbReference type="ARBA" id="ARBA00022692"/>
    </source>
</evidence>
<comment type="caution">
    <text evidence="10">The sequence shown here is derived from an EMBL/GenBank/DDBJ whole genome shotgun (WGS) entry which is preliminary data.</text>
</comment>
<dbReference type="OrthoDB" id="9807115at2"/>
<proteinExistence type="inferred from homology"/>
<evidence type="ECO:0000256" key="6">
    <source>
        <dbReference type="ARBA" id="ARBA00022989"/>
    </source>
</evidence>
<evidence type="ECO:0000313" key="11">
    <source>
        <dbReference type="Proteomes" id="UP000182985"/>
    </source>
</evidence>
<evidence type="ECO:0000313" key="10">
    <source>
        <dbReference type="EMBL" id="OIS94762.1"/>
    </source>
</evidence>
<feature type="transmembrane region" description="Helical" evidence="9">
    <location>
        <begin position="272"/>
        <end position="294"/>
    </location>
</feature>
<dbReference type="Pfam" id="PF02653">
    <property type="entry name" value="BPD_transp_2"/>
    <property type="match status" value="1"/>
</dbReference>
<dbReference type="GO" id="GO:0005886">
    <property type="term" value="C:plasma membrane"/>
    <property type="evidence" value="ECO:0007669"/>
    <property type="project" value="UniProtKB-SubCell"/>
</dbReference>
<dbReference type="PANTHER" id="PTHR11795">
    <property type="entry name" value="BRANCHED-CHAIN AMINO ACID TRANSPORT SYSTEM PERMEASE PROTEIN LIVH"/>
    <property type="match status" value="1"/>
</dbReference>
<dbReference type="CDD" id="cd06582">
    <property type="entry name" value="TM_PBP1_LivH_like"/>
    <property type="match status" value="1"/>
</dbReference>
<sequence>MTLIFEQLLNGLLYGVMLFLLAAGLTLIFGIMGVINLAHGSLYMIGAFIGTWVAVQTGNFWLGLPAAILAATIAGIVIELGVMRKLYQRDHLDQVLATFSLILIFNELTVLIFGRQPIFTQLPPSLSQPIELFSGLSYPPFRLLIIVAGLLVAGGLYLLINRTRIGMLVRAGSTNRDMVRALGVDIRLLYTLVFALGAAFAGLAGFMTGPILAVQVGMGEQILLATFVVVVIGGVGSIKGAFIAGISLGIIDTCLRAFLPSILRHFMAGAEADALGVGIASMGIYLLMAIVLLFRPRGLFPVGA</sequence>
<evidence type="ECO:0000256" key="7">
    <source>
        <dbReference type="ARBA" id="ARBA00023136"/>
    </source>
</evidence>
<dbReference type="Proteomes" id="UP000182985">
    <property type="component" value="Unassembled WGS sequence"/>
</dbReference>
<keyword evidence="6 9" id="KW-1133">Transmembrane helix</keyword>
<feature type="transmembrane region" description="Helical" evidence="9">
    <location>
        <begin position="188"/>
        <end position="216"/>
    </location>
</feature>
<dbReference type="InterPro" id="IPR001851">
    <property type="entry name" value="ABC_transp_permease"/>
</dbReference>
<keyword evidence="5" id="KW-0029">Amino-acid transport</keyword>
<dbReference type="AlphaFoldDB" id="A0A1J6I768"/>
<evidence type="ECO:0000256" key="8">
    <source>
        <dbReference type="ARBA" id="ARBA00037998"/>
    </source>
</evidence>
<evidence type="ECO:0000256" key="9">
    <source>
        <dbReference type="SAM" id="Phobius"/>
    </source>
</evidence>
<evidence type="ECO:0000256" key="2">
    <source>
        <dbReference type="ARBA" id="ARBA00022448"/>
    </source>
</evidence>
<feature type="transmembrane region" description="Helical" evidence="9">
    <location>
        <begin position="12"/>
        <end position="30"/>
    </location>
</feature>
<feature type="transmembrane region" description="Helical" evidence="9">
    <location>
        <begin position="222"/>
        <end position="251"/>
    </location>
</feature>
<accession>A0A1J6I768</accession>
<feature type="transmembrane region" description="Helical" evidence="9">
    <location>
        <begin position="61"/>
        <end position="83"/>
    </location>
</feature>
<dbReference type="RefSeq" id="WP_071630725.1">
    <property type="nucleotide sequence ID" value="NZ_JBCAUP010000006.1"/>
</dbReference>
<evidence type="ECO:0000256" key="1">
    <source>
        <dbReference type="ARBA" id="ARBA00004651"/>
    </source>
</evidence>
<protein>
    <submittedName>
        <fullName evidence="10">Branched-chain amino acid ABC transporter permease</fullName>
    </submittedName>
</protein>
<dbReference type="GO" id="GO:0006865">
    <property type="term" value="P:amino acid transport"/>
    <property type="evidence" value="ECO:0007669"/>
    <property type="project" value="UniProtKB-KW"/>
</dbReference>
<keyword evidence="4 9" id="KW-0812">Transmembrane</keyword>
<dbReference type="PANTHER" id="PTHR11795:SF442">
    <property type="entry name" value="ABC TRANSPORTER ATP-BINDING PROTEIN"/>
    <property type="match status" value="1"/>
</dbReference>
<organism evidence="10 11">
    <name type="scientific">Brucella cytisi</name>
    <dbReference type="NCBI Taxonomy" id="407152"/>
    <lineage>
        <taxon>Bacteria</taxon>
        <taxon>Pseudomonadati</taxon>
        <taxon>Pseudomonadota</taxon>
        <taxon>Alphaproteobacteria</taxon>
        <taxon>Hyphomicrobiales</taxon>
        <taxon>Brucellaceae</taxon>
        <taxon>Brucella/Ochrobactrum group</taxon>
        <taxon>Brucella</taxon>
    </lineage>
</organism>
<reference evidence="10 11" key="1">
    <citation type="submission" date="2016-10" db="EMBL/GenBank/DDBJ databases">
        <title>The Draft Genome Sequence of the Potato Rhizosphere Bacteria Ochrobactrum sp. IPA7.2.</title>
        <authorList>
            <person name="Gogoleva N.E."/>
            <person name="Khlopko Y.A."/>
            <person name="Burygin G.L."/>
            <person name="Plotnikov A.O."/>
        </authorList>
    </citation>
    <scope>NUCLEOTIDE SEQUENCE [LARGE SCALE GENOMIC DNA]</scope>
    <source>
        <strain evidence="10 11">IPA7.2</strain>
    </source>
</reference>
<dbReference type="EMBL" id="MOEC01000003">
    <property type="protein sequence ID" value="OIS94762.1"/>
    <property type="molecule type" value="Genomic_DNA"/>
</dbReference>
<keyword evidence="7 9" id="KW-0472">Membrane</keyword>